<comment type="similarity">
    <text evidence="2 8">Belongs to the 4-toluene sulfonate uptake permease (TSUP) (TC 2.A.102) family.</text>
</comment>
<evidence type="ECO:0000256" key="7">
    <source>
        <dbReference type="ARBA" id="ARBA00023136"/>
    </source>
</evidence>
<evidence type="ECO:0000256" key="5">
    <source>
        <dbReference type="ARBA" id="ARBA00022692"/>
    </source>
</evidence>
<dbReference type="GO" id="GO:0005886">
    <property type="term" value="C:plasma membrane"/>
    <property type="evidence" value="ECO:0007669"/>
    <property type="project" value="UniProtKB-SubCell"/>
</dbReference>
<keyword evidence="4 8" id="KW-1003">Cell membrane</keyword>
<accession>A0A1H5U674</accession>
<evidence type="ECO:0000256" key="1">
    <source>
        <dbReference type="ARBA" id="ARBA00004651"/>
    </source>
</evidence>
<feature type="transmembrane region" description="Helical" evidence="8">
    <location>
        <begin position="48"/>
        <end position="73"/>
    </location>
</feature>
<keyword evidence="3" id="KW-0813">Transport</keyword>
<reference evidence="9 10" key="1">
    <citation type="submission" date="2016-10" db="EMBL/GenBank/DDBJ databases">
        <authorList>
            <person name="de Groot N.N."/>
        </authorList>
    </citation>
    <scope>NUCLEOTIDE SEQUENCE [LARGE SCALE GENOMIC DNA]</scope>
    <source>
        <strain evidence="9 10">DSM 26915</strain>
    </source>
</reference>
<evidence type="ECO:0000256" key="2">
    <source>
        <dbReference type="ARBA" id="ARBA00009142"/>
    </source>
</evidence>
<feature type="transmembrane region" description="Helical" evidence="8">
    <location>
        <begin position="93"/>
        <end position="111"/>
    </location>
</feature>
<keyword evidence="7 8" id="KW-0472">Membrane</keyword>
<dbReference type="EMBL" id="FNUZ01000001">
    <property type="protein sequence ID" value="SEF70509.1"/>
    <property type="molecule type" value="Genomic_DNA"/>
</dbReference>
<feature type="transmembrane region" description="Helical" evidence="8">
    <location>
        <begin position="185"/>
        <end position="205"/>
    </location>
</feature>
<dbReference type="AlphaFoldDB" id="A0A1H5U674"/>
<evidence type="ECO:0000256" key="8">
    <source>
        <dbReference type="RuleBase" id="RU363041"/>
    </source>
</evidence>
<evidence type="ECO:0000256" key="3">
    <source>
        <dbReference type="ARBA" id="ARBA00022448"/>
    </source>
</evidence>
<comment type="subcellular location">
    <subcellularLocation>
        <location evidence="1 8">Cell membrane</location>
        <topology evidence="1 8">Multi-pass membrane protein</topology>
    </subcellularLocation>
</comment>
<organism evidence="9 10">
    <name type="scientific">Thalassococcus halodurans</name>
    <dbReference type="NCBI Taxonomy" id="373675"/>
    <lineage>
        <taxon>Bacteria</taxon>
        <taxon>Pseudomonadati</taxon>
        <taxon>Pseudomonadota</taxon>
        <taxon>Alphaproteobacteria</taxon>
        <taxon>Rhodobacterales</taxon>
        <taxon>Roseobacteraceae</taxon>
        <taxon>Thalassococcus</taxon>
    </lineage>
</organism>
<evidence type="ECO:0000313" key="9">
    <source>
        <dbReference type="EMBL" id="SEF70509.1"/>
    </source>
</evidence>
<protein>
    <recommendedName>
        <fullName evidence="8">Probable membrane transporter protein</fullName>
    </recommendedName>
</protein>
<keyword evidence="6 8" id="KW-1133">Transmembrane helix</keyword>
<name>A0A1H5U674_9RHOB</name>
<dbReference type="InterPro" id="IPR052017">
    <property type="entry name" value="TSUP"/>
</dbReference>
<feature type="transmembrane region" description="Helical" evidence="8">
    <location>
        <begin position="245"/>
        <end position="263"/>
    </location>
</feature>
<gene>
    <name evidence="9" type="ORF">SAMN04488045_0877</name>
</gene>
<keyword evidence="10" id="KW-1185">Reference proteome</keyword>
<dbReference type="Proteomes" id="UP000236752">
    <property type="component" value="Unassembled WGS sequence"/>
</dbReference>
<evidence type="ECO:0000256" key="4">
    <source>
        <dbReference type="ARBA" id="ARBA00022475"/>
    </source>
</evidence>
<feature type="transmembrane region" description="Helical" evidence="8">
    <location>
        <begin position="152"/>
        <end position="179"/>
    </location>
</feature>
<dbReference type="InterPro" id="IPR002781">
    <property type="entry name" value="TM_pro_TauE-like"/>
</dbReference>
<dbReference type="Pfam" id="PF01925">
    <property type="entry name" value="TauE"/>
    <property type="match status" value="1"/>
</dbReference>
<feature type="transmembrane region" description="Helical" evidence="8">
    <location>
        <begin position="217"/>
        <end position="233"/>
    </location>
</feature>
<dbReference type="PANTHER" id="PTHR30269">
    <property type="entry name" value="TRANSMEMBRANE PROTEIN YFCA"/>
    <property type="match status" value="1"/>
</dbReference>
<proteinExistence type="inferred from homology"/>
<feature type="transmembrane region" description="Helical" evidence="8">
    <location>
        <begin position="16"/>
        <end position="36"/>
    </location>
</feature>
<sequence>MLAINLLKNLNLKESLLEILTLTIFAVAAPAVFFAGVSKGGFGSGAAFASSSILAIAMEPGAALGIMLPLLMLIDVASLPAYWKKWSWPEAKVLIYAGVPGVLAGAVFYQYADANMIRIMIGLVCLLFVAWQSALKLGVVSLGHRKMGMKTGVVSGVVLGFTSFVSHAGGPVAAVYMLGRGLGKLQYQATTVLVFWAINFFKSGFYAAMGIFTKETLLMAAALIPFAIVGTWVGVKAHNMVSERFFFGLTYVLLTVTGTKLIWDALT</sequence>
<evidence type="ECO:0000256" key="6">
    <source>
        <dbReference type="ARBA" id="ARBA00022989"/>
    </source>
</evidence>
<feature type="transmembrane region" description="Helical" evidence="8">
    <location>
        <begin position="117"/>
        <end position="140"/>
    </location>
</feature>
<keyword evidence="5 8" id="KW-0812">Transmembrane</keyword>
<evidence type="ECO:0000313" key="10">
    <source>
        <dbReference type="Proteomes" id="UP000236752"/>
    </source>
</evidence>
<dbReference type="PANTHER" id="PTHR30269:SF37">
    <property type="entry name" value="MEMBRANE TRANSPORTER PROTEIN"/>
    <property type="match status" value="1"/>
</dbReference>